<keyword evidence="1" id="KW-0430">Lectin</keyword>
<dbReference type="PROSITE" id="PS00615">
    <property type="entry name" value="C_TYPE_LECTIN_1"/>
    <property type="match status" value="1"/>
</dbReference>
<dbReference type="PANTHER" id="PTHR22799:SF6">
    <property type="entry name" value="C-TYPE LECTIN DOMAIN FAMILY 4 MEMBER M-LIKE"/>
    <property type="match status" value="1"/>
</dbReference>
<dbReference type="EMBL" id="VSWD01000013">
    <property type="protein sequence ID" value="KAK3084937.1"/>
    <property type="molecule type" value="Genomic_DNA"/>
</dbReference>
<evidence type="ECO:0000313" key="4">
    <source>
        <dbReference type="EMBL" id="KAK3084937.1"/>
    </source>
</evidence>
<dbReference type="InterPro" id="IPR051663">
    <property type="entry name" value="CLec_Tetranectin-domain"/>
</dbReference>
<organism evidence="4 5">
    <name type="scientific">Pinctada imbricata</name>
    <name type="common">Atlantic pearl-oyster</name>
    <name type="synonym">Pinctada martensii</name>
    <dbReference type="NCBI Taxonomy" id="66713"/>
    <lineage>
        <taxon>Eukaryota</taxon>
        <taxon>Metazoa</taxon>
        <taxon>Spiralia</taxon>
        <taxon>Lophotrochozoa</taxon>
        <taxon>Mollusca</taxon>
        <taxon>Bivalvia</taxon>
        <taxon>Autobranchia</taxon>
        <taxon>Pteriomorphia</taxon>
        <taxon>Pterioida</taxon>
        <taxon>Pterioidea</taxon>
        <taxon>Pteriidae</taxon>
        <taxon>Pinctada</taxon>
    </lineage>
</organism>
<dbReference type="Gene3D" id="3.10.100.10">
    <property type="entry name" value="Mannose-Binding Protein A, subunit A"/>
    <property type="match status" value="1"/>
</dbReference>
<accession>A0AA89BKZ2</accession>
<keyword evidence="5" id="KW-1185">Reference proteome</keyword>
<sequence>SGGSDGFWIGIDDIVEENTFVDTLGNTITYNNFDAATNQPNGGAAQNCVGVFPEESFTWQDKACTDTFQALCSLNIEL</sequence>
<dbReference type="Proteomes" id="UP001186944">
    <property type="component" value="Unassembled WGS sequence"/>
</dbReference>
<dbReference type="InterPro" id="IPR016186">
    <property type="entry name" value="C-type_lectin-like/link_sf"/>
</dbReference>
<dbReference type="PROSITE" id="PS50041">
    <property type="entry name" value="C_TYPE_LECTIN_2"/>
    <property type="match status" value="1"/>
</dbReference>
<dbReference type="InterPro" id="IPR016187">
    <property type="entry name" value="CTDL_fold"/>
</dbReference>
<dbReference type="PANTHER" id="PTHR22799">
    <property type="entry name" value="TETRANECTIN-RELATED"/>
    <property type="match status" value="1"/>
</dbReference>
<evidence type="ECO:0000256" key="1">
    <source>
        <dbReference type="ARBA" id="ARBA00022734"/>
    </source>
</evidence>
<evidence type="ECO:0000313" key="5">
    <source>
        <dbReference type="Proteomes" id="UP001186944"/>
    </source>
</evidence>
<dbReference type="AlphaFoldDB" id="A0AA89BKZ2"/>
<dbReference type="GO" id="GO:0030246">
    <property type="term" value="F:carbohydrate binding"/>
    <property type="evidence" value="ECO:0007669"/>
    <property type="project" value="UniProtKB-KW"/>
</dbReference>
<dbReference type="GO" id="GO:0005615">
    <property type="term" value="C:extracellular space"/>
    <property type="evidence" value="ECO:0007669"/>
    <property type="project" value="TreeGrafter"/>
</dbReference>
<feature type="domain" description="C-type lectin" evidence="3">
    <location>
        <begin position="7"/>
        <end position="73"/>
    </location>
</feature>
<dbReference type="SUPFAM" id="SSF56436">
    <property type="entry name" value="C-type lectin-like"/>
    <property type="match status" value="1"/>
</dbReference>
<protein>
    <recommendedName>
        <fullName evidence="3">C-type lectin domain-containing protein</fullName>
    </recommendedName>
</protein>
<dbReference type="InterPro" id="IPR001304">
    <property type="entry name" value="C-type_lectin-like"/>
</dbReference>
<name>A0AA89BKZ2_PINIB</name>
<reference evidence="4" key="1">
    <citation type="submission" date="2019-08" db="EMBL/GenBank/DDBJ databases">
        <title>The improved chromosome-level genome for the pearl oyster Pinctada fucata martensii using PacBio sequencing and Hi-C.</title>
        <authorList>
            <person name="Zheng Z."/>
        </authorList>
    </citation>
    <scope>NUCLEOTIDE SEQUENCE</scope>
    <source>
        <strain evidence="4">ZZ-2019</strain>
        <tissue evidence="4">Adductor muscle</tissue>
    </source>
</reference>
<evidence type="ECO:0000259" key="3">
    <source>
        <dbReference type="PROSITE" id="PS50041"/>
    </source>
</evidence>
<feature type="non-terminal residue" evidence="4">
    <location>
        <position position="1"/>
    </location>
</feature>
<comment type="caution">
    <text evidence="4">The sequence shown here is derived from an EMBL/GenBank/DDBJ whole genome shotgun (WGS) entry which is preliminary data.</text>
</comment>
<proteinExistence type="predicted"/>
<gene>
    <name evidence="4" type="ORF">FSP39_021693</name>
</gene>
<evidence type="ECO:0000256" key="2">
    <source>
        <dbReference type="ARBA" id="ARBA00023157"/>
    </source>
</evidence>
<dbReference type="InterPro" id="IPR018378">
    <property type="entry name" value="C-type_lectin_CS"/>
</dbReference>
<keyword evidence="2" id="KW-1015">Disulfide bond</keyword>
<dbReference type="Pfam" id="PF00059">
    <property type="entry name" value="Lectin_C"/>
    <property type="match status" value="1"/>
</dbReference>